<keyword evidence="6" id="KW-1185">Reference proteome</keyword>
<dbReference type="Pfam" id="PF13511">
    <property type="entry name" value="DUF4124"/>
    <property type="match status" value="1"/>
</dbReference>
<dbReference type="SUPFAM" id="SSF52833">
    <property type="entry name" value="Thioredoxin-like"/>
    <property type="match status" value="1"/>
</dbReference>
<dbReference type="Pfam" id="PF00462">
    <property type="entry name" value="Glutaredoxin"/>
    <property type="match status" value="1"/>
</dbReference>
<evidence type="ECO:0000313" key="5">
    <source>
        <dbReference type="EMBL" id="RQP25757.1"/>
    </source>
</evidence>
<dbReference type="InterPro" id="IPR036249">
    <property type="entry name" value="Thioredoxin-like_sf"/>
</dbReference>
<gene>
    <name evidence="5" type="ORF">DZC73_01415</name>
</gene>
<keyword evidence="2" id="KW-0732">Signal</keyword>
<feature type="compositionally biased region" description="Low complexity" evidence="1">
    <location>
        <begin position="186"/>
        <end position="209"/>
    </location>
</feature>
<name>A0A3N7HTV6_9BURK</name>
<reference evidence="5 6" key="2">
    <citation type="submission" date="2018-12" db="EMBL/GenBank/DDBJ databases">
        <title>Rhizobacter gummiphilus sp. nov., a rubber-degrading bacterium isolated from the soil of a botanical garden in Japan.</title>
        <authorList>
            <person name="Shunsuke S.S."/>
        </authorList>
    </citation>
    <scope>NUCLEOTIDE SEQUENCE [LARGE SCALE GENOMIC DNA]</scope>
    <source>
        <strain evidence="5 6">S-16</strain>
    </source>
</reference>
<evidence type="ECO:0000256" key="2">
    <source>
        <dbReference type="SAM" id="SignalP"/>
    </source>
</evidence>
<protein>
    <submittedName>
        <fullName evidence="5">Glutaredoxin family protein</fullName>
    </submittedName>
</protein>
<dbReference type="PROSITE" id="PS51354">
    <property type="entry name" value="GLUTAREDOXIN_2"/>
    <property type="match status" value="1"/>
</dbReference>
<feature type="signal peptide" evidence="2">
    <location>
        <begin position="1"/>
        <end position="26"/>
    </location>
</feature>
<feature type="region of interest" description="Disordered" evidence="1">
    <location>
        <begin position="160"/>
        <end position="209"/>
    </location>
</feature>
<evidence type="ECO:0000259" key="4">
    <source>
        <dbReference type="Pfam" id="PF13511"/>
    </source>
</evidence>
<feature type="domain" description="DUF4124" evidence="4">
    <location>
        <begin position="16"/>
        <end position="53"/>
    </location>
</feature>
<feature type="chain" id="PRO_5018221480" evidence="2">
    <location>
        <begin position="27"/>
        <end position="209"/>
    </location>
</feature>
<organism evidence="5 6">
    <name type="scientific">Piscinibacter terrae</name>
    <dbReference type="NCBI Taxonomy" id="2496871"/>
    <lineage>
        <taxon>Bacteria</taxon>
        <taxon>Pseudomonadati</taxon>
        <taxon>Pseudomonadota</taxon>
        <taxon>Betaproteobacteria</taxon>
        <taxon>Burkholderiales</taxon>
        <taxon>Sphaerotilaceae</taxon>
        <taxon>Piscinibacter</taxon>
    </lineage>
</organism>
<feature type="domain" description="Glutaredoxin" evidence="3">
    <location>
        <begin position="80"/>
        <end position="136"/>
    </location>
</feature>
<dbReference type="AlphaFoldDB" id="A0A3N7HTV6"/>
<evidence type="ECO:0000256" key="1">
    <source>
        <dbReference type="SAM" id="MobiDB-lite"/>
    </source>
</evidence>
<sequence length="209" mass="22443">MELTMNKTARTLVAVLSAAACTAALAQYKVIGPDGKVTYTDTPPPLNSGSKITRLGENPSVVSQASLPYELRQVAQKYPVTLYALKTCDPCDAGRAYLRGRGVPFVEKLVITGEDGEAMQRITGGRDAPTISIGAQVLRGFSADNWGSYLDNAGYPRESKLPTNYQFPDATPLTEPAPPPEKKTAKPAVQQQPQPVQPVQQPTPGNIKF</sequence>
<dbReference type="CDD" id="cd02976">
    <property type="entry name" value="NrdH"/>
    <property type="match status" value="1"/>
</dbReference>
<dbReference type="Gene3D" id="3.40.30.10">
    <property type="entry name" value="Glutaredoxin"/>
    <property type="match status" value="1"/>
</dbReference>
<dbReference type="InterPro" id="IPR002109">
    <property type="entry name" value="Glutaredoxin"/>
</dbReference>
<dbReference type="PROSITE" id="PS51257">
    <property type="entry name" value="PROKAR_LIPOPROTEIN"/>
    <property type="match status" value="1"/>
</dbReference>
<dbReference type="InterPro" id="IPR025392">
    <property type="entry name" value="DUF4124"/>
</dbReference>
<accession>A0A3N7HTV6</accession>
<dbReference type="EMBL" id="QUSW01000001">
    <property type="protein sequence ID" value="RQP25757.1"/>
    <property type="molecule type" value="Genomic_DNA"/>
</dbReference>
<comment type="caution">
    <text evidence="5">The sequence shown here is derived from an EMBL/GenBank/DDBJ whole genome shotgun (WGS) entry which is preliminary data.</text>
</comment>
<evidence type="ECO:0000259" key="3">
    <source>
        <dbReference type="Pfam" id="PF00462"/>
    </source>
</evidence>
<reference evidence="5 6" key="1">
    <citation type="submission" date="2018-08" db="EMBL/GenBank/DDBJ databases">
        <authorList>
            <person name="Khan S.A."/>
            <person name="Jeon C.O."/>
            <person name="Chun B.H."/>
            <person name="Jeong S.E."/>
        </authorList>
    </citation>
    <scope>NUCLEOTIDE SEQUENCE [LARGE SCALE GENOMIC DNA]</scope>
    <source>
        <strain evidence="5 6">S-16</strain>
    </source>
</reference>
<dbReference type="Proteomes" id="UP000267464">
    <property type="component" value="Unassembled WGS sequence"/>
</dbReference>
<evidence type="ECO:0000313" key="6">
    <source>
        <dbReference type="Proteomes" id="UP000267464"/>
    </source>
</evidence>
<proteinExistence type="predicted"/>